<gene>
    <name evidence="1" type="ORF">L1987_21601</name>
</gene>
<evidence type="ECO:0000313" key="1">
    <source>
        <dbReference type="EMBL" id="KAI3805718.1"/>
    </source>
</evidence>
<reference evidence="1 2" key="2">
    <citation type="journal article" date="2022" name="Mol. Ecol. Resour.">
        <title>The genomes of chicory, endive, great burdock and yacon provide insights into Asteraceae paleo-polyploidization history and plant inulin production.</title>
        <authorList>
            <person name="Fan W."/>
            <person name="Wang S."/>
            <person name="Wang H."/>
            <person name="Wang A."/>
            <person name="Jiang F."/>
            <person name="Liu H."/>
            <person name="Zhao H."/>
            <person name="Xu D."/>
            <person name="Zhang Y."/>
        </authorList>
    </citation>
    <scope>NUCLEOTIDE SEQUENCE [LARGE SCALE GENOMIC DNA]</scope>
    <source>
        <strain evidence="2">cv. Yunnan</strain>
        <tissue evidence="1">Leaves</tissue>
    </source>
</reference>
<accession>A0ACB9IBT9</accession>
<comment type="caution">
    <text evidence="1">The sequence shown here is derived from an EMBL/GenBank/DDBJ whole genome shotgun (WGS) entry which is preliminary data.</text>
</comment>
<evidence type="ECO:0000313" key="2">
    <source>
        <dbReference type="Proteomes" id="UP001056120"/>
    </source>
</evidence>
<organism evidence="1 2">
    <name type="scientific">Smallanthus sonchifolius</name>
    <dbReference type="NCBI Taxonomy" id="185202"/>
    <lineage>
        <taxon>Eukaryota</taxon>
        <taxon>Viridiplantae</taxon>
        <taxon>Streptophyta</taxon>
        <taxon>Embryophyta</taxon>
        <taxon>Tracheophyta</taxon>
        <taxon>Spermatophyta</taxon>
        <taxon>Magnoliopsida</taxon>
        <taxon>eudicotyledons</taxon>
        <taxon>Gunneridae</taxon>
        <taxon>Pentapetalae</taxon>
        <taxon>asterids</taxon>
        <taxon>campanulids</taxon>
        <taxon>Asterales</taxon>
        <taxon>Asteraceae</taxon>
        <taxon>Asteroideae</taxon>
        <taxon>Heliantheae alliance</taxon>
        <taxon>Millerieae</taxon>
        <taxon>Smallanthus</taxon>
    </lineage>
</organism>
<dbReference type="EMBL" id="CM042025">
    <property type="protein sequence ID" value="KAI3805718.1"/>
    <property type="molecule type" value="Genomic_DNA"/>
</dbReference>
<sequence>MSDDETHEEDARINKPPERLTDSRSHKGRNKPSSLLDGSKEGALRRYGLRNSDGIHKSTLQSLPNRKKSTSKKKETVRNINCNSMGKENVVTKLNYTDNMSIHVEPCMEMGSILLSTNPITNDCMLIDKPVEHHHNTTNESQSLVGGHDESCDAHVSSTTPVQIVGPVQTNMVYAGDSILNSLSNFDSHCNNRAGMEGDDQEVTSDISNKSNNVMENGEAGKCNFSGQLDLTTAFDHNSDRGILSEWEALMLSPIRVDSHKPWSTTNDLDLHNLKWTAVLRTAINSWKDLDEEPRVIILERTGLIGEDCLASEAINFFEEEHNMVECLAKWWENQKLQDHGVRRKVSSSNGKQSIWLDNFGTDGRKEDGSQWRITKKHKSEKHSSKYNTHEEVSNQRDTASKSEDLNGRKKHKIWSSKNRKPEKNMPASKVHFQQNFNGADISNHSLGCYTFNMGSDKLQLVEMDSTSHTPKGRPRCLLYNQIAAKQAKLVEIAARINTTSENSLLLSSTRGISFRNIKQFSSKINETGEVNIDANMVEEEPILVNEPEKLVGPDLVSYASILAGKRITPQDDKIQLYPPLVTNEGSRVAEKGNGNEPAKVTVSSRNVVNKTKQQVIPEKSTEEVMLETPVVITHTETNLETGPHLKENLGVKDSGHTNQTIHKKPMVSLLETKNRFALLDEEGNELGDMQGERTDDNNLGEYQRSCMRDGYGSRKDF</sequence>
<protein>
    <submittedName>
        <fullName evidence="1">Uncharacterized protein</fullName>
    </submittedName>
</protein>
<proteinExistence type="predicted"/>
<dbReference type="Proteomes" id="UP001056120">
    <property type="component" value="Linkage Group LG08"/>
</dbReference>
<keyword evidence="2" id="KW-1185">Reference proteome</keyword>
<name>A0ACB9IBT9_9ASTR</name>
<reference evidence="2" key="1">
    <citation type="journal article" date="2022" name="Mol. Ecol. Resour.">
        <title>The genomes of chicory, endive, great burdock and yacon provide insights into Asteraceae palaeo-polyploidization history and plant inulin production.</title>
        <authorList>
            <person name="Fan W."/>
            <person name="Wang S."/>
            <person name="Wang H."/>
            <person name="Wang A."/>
            <person name="Jiang F."/>
            <person name="Liu H."/>
            <person name="Zhao H."/>
            <person name="Xu D."/>
            <person name="Zhang Y."/>
        </authorList>
    </citation>
    <scope>NUCLEOTIDE SEQUENCE [LARGE SCALE GENOMIC DNA]</scope>
    <source>
        <strain evidence="2">cv. Yunnan</strain>
    </source>
</reference>